<dbReference type="InterPro" id="IPR007174">
    <property type="entry name" value="Las1"/>
</dbReference>
<dbReference type="GO" id="GO:0090730">
    <property type="term" value="C:Las1 complex"/>
    <property type="evidence" value="ECO:0007669"/>
    <property type="project" value="InterPro"/>
</dbReference>
<accession>A0A7J7LBZ8</accession>
<name>A0A7J7LBZ8_9MAGN</name>
<dbReference type="AlphaFoldDB" id="A0A7J7LBZ8"/>
<evidence type="ECO:0000313" key="1">
    <source>
        <dbReference type="EMBL" id="KAF6140059.1"/>
    </source>
</evidence>
<gene>
    <name evidence="1" type="ORF">GIB67_001800</name>
</gene>
<evidence type="ECO:0008006" key="3">
    <source>
        <dbReference type="Google" id="ProtNLM"/>
    </source>
</evidence>
<comment type="caution">
    <text evidence="1">The sequence shown here is derived from an EMBL/GenBank/DDBJ whole genome shotgun (WGS) entry which is preliminary data.</text>
</comment>
<proteinExistence type="predicted"/>
<dbReference type="GO" id="GO:0000460">
    <property type="term" value="P:maturation of 5.8S rRNA"/>
    <property type="evidence" value="ECO:0007669"/>
    <property type="project" value="TreeGrafter"/>
</dbReference>
<reference evidence="1 2" key="1">
    <citation type="journal article" date="2020" name="IScience">
        <title>Genome Sequencing of the Endangered Kingdonia uniflora (Circaeasteraceae, Ranunculales) Reveals Potential Mechanisms of Evolutionary Specialization.</title>
        <authorList>
            <person name="Sun Y."/>
            <person name="Deng T."/>
            <person name="Zhang A."/>
            <person name="Moore M.J."/>
            <person name="Landis J.B."/>
            <person name="Lin N."/>
            <person name="Zhang H."/>
            <person name="Zhang X."/>
            <person name="Huang J."/>
            <person name="Zhang X."/>
            <person name="Sun H."/>
            <person name="Wang H."/>
        </authorList>
    </citation>
    <scope>NUCLEOTIDE SEQUENCE [LARGE SCALE GENOMIC DNA]</scope>
    <source>
        <strain evidence="1">TB1705</strain>
        <tissue evidence="1">Leaf</tissue>
    </source>
</reference>
<dbReference type="GO" id="GO:0004519">
    <property type="term" value="F:endonuclease activity"/>
    <property type="evidence" value="ECO:0007669"/>
    <property type="project" value="InterPro"/>
</dbReference>
<dbReference type="PANTHER" id="PTHR15002:SF0">
    <property type="entry name" value="RIBOSOMAL BIOGENESIS PROTEIN LAS1L"/>
    <property type="match status" value="1"/>
</dbReference>
<dbReference type="EMBL" id="JACGCM010002404">
    <property type="protein sequence ID" value="KAF6140059.1"/>
    <property type="molecule type" value="Genomic_DNA"/>
</dbReference>
<dbReference type="OrthoDB" id="10263222at2759"/>
<dbReference type="GO" id="GO:0000470">
    <property type="term" value="P:maturation of LSU-rRNA"/>
    <property type="evidence" value="ECO:0007669"/>
    <property type="project" value="TreeGrafter"/>
</dbReference>
<dbReference type="Proteomes" id="UP000541444">
    <property type="component" value="Unassembled WGS sequence"/>
</dbReference>
<keyword evidence="2" id="KW-1185">Reference proteome</keyword>
<sequence length="656" mass="74511">MELDEDFDAPDEETFGFELEEIDKRKESHNLMVVPWLSWDEWDFVRESLFSSSPDLVDAALRRISAWRSRGCLPDAIEVTASIVEVQQRDPFYRETARNDVLNSEELLAMLYCMALLRLLNDFVEKPRNKTRNKARNKKNLSIADAAAQMGIPRVVVDIRHEGSHCDLPSLKLGRLGSEEALDWLKSYYWDPQKNAINFREEIRSKLRELEYCLSIKKVHQLDSSSKRRCTKQSELLCGYNRFYSYMTVQASKSGGSKKLTSKTLKALVRLYSSFPSEVASVLLGFLLKTSDFSVVNEVEPTPYSQEETSQGKINTRRGSTDSWKRVITTLASKRSELWVTILKGVLEMIETREVMKSAIGGEQLLPSQYSEEIYQIQHFSSLAAWLIGNYKNVKHQNRLGHADETIPDTPTEANVYPKRTLKELLTKCLLVLSPGNKQLAGCTLLLAQMVGDTSMIERLKKLSLLSFPDLDSFVYESSSGRGVEHIFQQQKVSISQAEKKLEFLKQLRMSNKVDTTEKKKNTWNLAKSWNPCPIGALPSAIDSKGSLPILNGPIDIPDNQNSSEKKEGLEMNCCSCNKREATVAVELLKDSSEVEMLGDPSVIQKANIPLLEESQEHDQYMSRVPFEDRLLIGGVWKKVARDELLEIESAIRIFV</sequence>
<evidence type="ECO:0000313" key="2">
    <source>
        <dbReference type="Proteomes" id="UP000541444"/>
    </source>
</evidence>
<organism evidence="1 2">
    <name type="scientific">Kingdonia uniflora</name>
    <dbReference type="NCBI Taxonomy" id="39325"/>
    <lineage>
        <taxon>Eukaryota</taxon>
        <taxon>Viridiplantae</taxon>
        <taxon>Streptophyta</taxon>
        <taxon>Embryophyta</taxon>
        <taxon>Tracheophyta</taxon>
        <taxon>Spermatophyta</taxon>
        <taxon>Magnoliopsida</taxon>
        <taxon>Ranunculales</taxon>
        <taxon>Circaeasteraceae</taxon>
        <taxon>Kingdonia</taxon>
    </lineage>
</organism>
<dbReference type="Pfam" id="PF04031">
    <property type="entry name" value="Las1"/>
    <property type="match status" value="1"/>
</dbReference>
<protein>
    <recommendedName>
        <fullName evidence="3">Ribosomal biogenesis protein LAS1L</fullName>
    </recommendedName>
</protein>
<dbReference type="PANTHER" id="PTHR15002">
    <property type="entry name" value="RIBOSOMAL BIOGENESIS PROTEIN LAS1L"/>
    <property type="match status" value="1"/>
</dbReference>
<dbReference type="GO" id="GO:0030687">
    <property type="term" value="C:preribosome, large subunit precursor"/>
    <property type="evidence" value="ECO:0007669"/>
    <property type="project" value="TreeGrafter"/>
</dbReference>